<reference evidence="14" key="1">
    <citation type="journal article" date="2024" name="BMC Genomics">
        <title>Functional annotation of a divergent genome using sequence and structure-based similarity.</title>
        <authorList>
            <person name="Svedberg D."/>
            <person name="Winiger R.R."/>
            <person name="Berg A."/>
            <person name="Sharma H."/>
            <person name="Tellgren-Roth C."/>
            <person name="Debrunner-Vossbrinck B.A."/>
            <person name="Vossbrinck C.R."/>
            <person name="Barandun J."/>
        </authorList>
    </citation>
    <scope>NUCLEOTIDE SEQUENCE</scope>
    <source>
        <strain evidence="14">Illinois isolate</strain>
    </source>
</reference>
<dbReference type="Pfam" id="PF01602">
    <property type="entry name" value="Adaptin_N"/>
    <property type="match status" value="1"/>
</dbReference>
<keyword evidence="9" id="KW-0472">Membrane</keyword>
<dbReference type="GO" id="GO:0006891">
    <property type="term" value="P:intra-Golgi vesicle-mediated transport"/>
    <property type="evidence" value="ECO:0007669"/>
    <property type="project" value="TreeGrafter"/>
</dbReference>
<evidence type="ECO:0000259" key="12">
    <source>
        <dbReference type="Pfam" id="PF07718"/>
    </source>
</evidence>
<dbReference type="InterPro" id="IPR011710">
    <property type="entry name" value="Coatomer_bsu_C"/>
</dbReference>
<dbReference type="AlphaFoldDB" id="A0AAX4JDA3"/>
<sequence length="866" mass="101227">MFKTSVYISNSKDSSEENILKLVDSKEISKKIEGMKLLIEYVSQGKIGDSILHTVVKEVLLMDNNELKRLLYYFLEIYVPFLKEGELLLLNNQIRKDLESPNEFIRGLTLRFVTCLNSKNVINNCYKSIINNTSHSVGYVRRNAYYCLGMIYKKIEMNDEIIKILNDGLYKEMDTFCLIQAFCSLWEINKEKAEQFAYKVKNTKSKDFSLILIEKIEDEKFLEEFVTSESSEVRLEACLKLLDLETNNLLLEKYVGIIFQDLKDNEDLFNISFTKLIKIKDTIDLSKYSLNALDLVNPFNIEISKLCLDFSLEVCQTKDAPQFYKLLILKYKEIEKMILKNKKMEILILENLYVFVSRFGIYNEEVKNICYKNINHEIPGLSFSCLNLLNSILENSLILENSKDLEILKILIFNIKNIKFGKIFRKIFKILVKYSGRKELEEIFSIVDGKFKEYCEFKGTSDFICFQKDSRFLISFLCISLTEMYFTINENNIFNGSTINENILNGSSYNGSDKNESDKYESDKYESFKNESDKNESFEDLKAKMIALFLSFTKIEDFCDESCKSTIFLCIKSLTLEISYKNFSKKKKNFLKRVDVLEPLEIPFFQNNKNEKIEKLKSFLESEDNDESLFNVVQLTGLSDPIYVEGTISYTKYEIILNILLINQTDNYLQTMLFDFGTSQNIRPVLLDLPDNMKARSAISKKLVFRVLDSSSGFINGSVTFKYPNENGEYANQNYTLNFREIKTDVSDFLEIKSCEIEDFKNIWRKMPWENVYSIKLMSSLSPRRVLEKFTKFVKGSIIDYKEEEDIIVSNIMCTTRQNDDIFYNVCIANNENFINLECRIRSNKEDIVKTMSNVLSRIVKEIRIK</sequence>
<feature type="domain" description="Coatomer beta subunit appendage platform" evidence="13">
    <location>
        <begin position="736"/>
        <end position="853"/>
    </location>
</feature>
<evidence type="ECO:0000313" key="14">
    <source>
        <dbReference type="EMBL" id="WUR03978.1"/>
    </source>
</evidence>
<dbReference type="Pfam" id="PF07718">
    <property type="entry name" value="Coatamer_beta_C"/>
    <property type="match status" value="1"/>
</dbReference>
<name>A0AAX4JDA3_9MICR</name>
<evidence type="ECO:0000256" key="2">
    <source>
        <dbReference type="ARBA" id="ARBA00004347"/>
    </source>
</evidence>
<gene>
    <name evidence="14" type="ORF">VNE69_07047</name>
</gene>
<dbReference type="GO" id="GO:0006886">
    <property type="term" value="P:intracellular protein transport"/>
    <property type="evidence" value="ECO:0007669"/>
    <property type="project" value="InterPro"/>
</dbReference>
<dbReference type="SUPFAM" id="SSF48371">
    <property type="entry name" value="ARM repeat"/>
    <property type="match status" value="1"/>
</dbReference>
<evidence type="ECO:0000256" key="6">
    <source>
        <dbReference type="ARBA" id="ARBA00022892"/>
    </source>
</evidence>
<organism evidence="14 15">
    <name type="scientific">Vairimorpha necatrix</name>
    <dbReference type="NCBI Taxonomy" id="6039"/>
    <lineage>
        <taxon>Eukaryota</taxon>
        <taxon>Fungi</taxon>
        <taxon>Fungi incertae sedis</taxon>
        <taxon>Microsporidia</taxon>
        <taxon>Nosematidae</taxon>
        <taxon>Vairimorpha</taxon>
    </lineage>
</organism>
<evidence type="ECO:0000256" key="10">
    <source>
        <dbReference type="ARBA" id="ARBA00023329"/>
    </source>
</evidence>
<dbReference type="PANTHER" id="PTHR10635:SF0">
    <property type="entry name" value="COATOMER SUBUNIT BETA"/>
    <property type="match status" value="1"/>
</dbReference>
<keyword evidence="10" id="KW-0968">Cytoplasmic vesicle</keyword>
<keyword evidence="5" id="KW-0677">Repeat</keyword>
<keyword evidence="15" id="KW-1185">Reference proteome</keyword>
<dbReference type="GO" id="GO:0030126">
    <property type="term" value="C:COPI vesicle coat"/>
    <property type="evidence" value="ECO:0007669"/>
    <property type="project" value="InterPro"/>
</dbReference>
<keyword evidence="4" id="KW-0963">Cytoplasm</keyword>
<keyword evidence="7" id="KW-0653">Protein transport</keyword>
<evidence type="ECO:0000256" key="7">
    <source>
        <dbReference type="ARBA" id="ARBA00022927"/>
    </source>
</evidence>
<dbReference type="InterPro" id="IPR016024">
    <property type="entry name" value="ARM-type_fold"/>
</dbReference>
<evidence type="ECO:0000256" key="4">
    <source>
        <dbReference type="ARBA" id="ARBA00022490"/>
    </source>
</evidence>
<dbReference type="EMBL" id="CP142732">
    <property type="protein sequence ID" value="WUR03978.1"/>
    <property type="molecule type" value="Genomic_DNA"/>
</dbReference>
<dbReference type="GO" id="GO:0000139">
    <property type="term" value="C:Golgi membrane"/>
    <property type="evidence" value="ECO:0007669"/>
    <property type="project" value="UniProtKB-SubCell"/>
</dbReference>
<dbReference type="GO" id="GO:0005198">
    <property type="term" value="F:structural molecule activity"/>
    <property type="evidence" value="ECO:0007669"/>
    <property type="project" value="InterPro"/>
</dbReference>
<comment type="subcellular location">
    <subcellularLocation>
        <location evidence="2">Cytoplasmic vesicle</location>
        <location evidence="2">COPI-coated vesicle membrane</location>
        <topology evidence="2">Peripheral membrane protein</topology>
        <orientation evidence="2">Cytoplasmic side</orientation>
    </subcellularLocation>
    <subcellularLocation>
        <location evidence="1">Golgi apparatus membrane</location>
        <topology evidence="1">Peripheral membrane protein</topology>
        <orientation evidence="1">Cytoplasmic side</orientation>
    </subcellularLocation>
</comment>
<feature type="domain" description="Clathrin/coatomer adaptor adaptin-like N-terminal" evidence="11">
    <location>
        <begin position="20"/>
        <end position="195"/>
    </location>
</feature>
<feature type="domain" description="Coatomer beta subunit C-terminal" evidence="12">
    <location>
        <begin position="611"/>
        <end position="721"/>
    </location>
</feature>
<dbReference type="Gene3D" id="1.25.10.10">
    <property type="entry name" value="Leucine-rich Repeat Variant"/>
    <property type="match status" value="1"/>
</dbReference>
<evidence type="ECO:0000256" key="5">
    <source>
        <dbReference type="ARBA" id="ARBA00022737"/>
    </source>
</evidence>
<keyword evidence="3" id="KW-0813">Transport</keyword>
<evidence type="ECO:0000313" key="15">
    <source>
        <dbReference type="Proteomes" id="UP001334084"/>
    </source>
</evidence>
<dbReference type="InterPro" id="IPR016460">
    <property type="entry name" value="COPB1"/>
</dbReference>
<evidence type="ECO:0000256" key="3">
    <source>
        <dbReference type="ARBA" id="ARBA00022448"/>
    </source>
</evidence>
<keyword evidence="6" id="KW-0931">ER-Golgi transport</keyword>
<evidence type="ECO:0000256" key="1">
    <source>
        <dbReference type="ARBA" id="ARBA00004255"/>
    </source>
</evidence>
<dbReference type="RefSeq" id="XP_065330123.1">
    <property type="nucleotide sequence ID" value="XM_065474051.1"/>
</dbReference>
<keyword evidence="8" id="KW-0333">Golgi apparatus</keyword>
<evidence type="ECO:0000256" key="8">
    <source>
        <dbReference type="ARBA" id="ARBA00023034"/>
    </source>
</evidence>
<dbReference type="KEGG" id="vnx:VNE69_07047"/>
<dbReference type="GeneID" id="90541803"/>
<dbReference type="InterPro" id="IPR029446">
    <property type="entry name" value="COPB1_appendage_platform_dom"/>
</dbReference>
<protein>
    <submittedName>
        <fullName evidence="14">Coatomer subunit beta (CoPB)</fullName>
    </submittedName>
</protein>
<proteinExistence type="predicted"/>
<accession>A0AAX4JDA3</accession>
<dbReference type="InterPro" id="IPR002553">
    <property type="entry name" value="Clathrin/coatomer_adapt-like_N"/>
</dbReference>
<dbReference type="GO" id="GO:0006888">
    <property type="term" value="P:endoplasmic reticulum to Golgi vesicle-mediated transport"/>
    <property type="evidence" value="ECO:0007669"/>
    <property type="project" value="TreeGrafter"/>
</dbReference>
<evidence type="ECO:0000259" key="13">
    <source>
        <dbReference type="Pfam" id="PF14806"/>
    </source>
</evidence>
<dbReference type="Pfam" id="PF14806">
    <property type="entry name" value="Coatomer_b_Cpla"/>
    <property type="match status" value="1"/>
</dbReference>
<dbReference type="InterPro" id="IPR011989">
    <property type="entry name" value="ARM-like"/>
</dbReference>
<dbReference type="PANTHER" id="PTHR10635">
    <property type="entry name" value="COATOMER SUBUNIT BETA"/>
    <property type="match status" value="1"/>
</dbReference>
<evidence type="ECO:0000259" key="11">
    <source>
        <dbReference type="Pfam" id="PF01602"/>
    </source>
</evidence>
<dbReference type="Proteomes" id="UP001334084">
    <property type="component" value="Chromosome 7"/>
</dbReference>
<evidence type="ECO:0000256" key="9">
    <source>
        <dbReference type="ARBA" id="ARBA00023136"/>
    </source>
</evidence>